<dbReference type="AlphaFoldDB" id="A0A940PEB4"/>
<keyword evidence="2" id="KW-1185">Reference proteome</keyword>
<dbReference type="Pfam" id="PF06199">
    <property type="entry name" value="Phage_tail_2"/>
    <property type="match status" value="1"/>
</dbReference>
<organism evidence="1 2">
    <name type="scientific">Vagococcus allomyrinae</name>
    <dbReference type="NCBI Taxonomy" id="2794353"/>
    <lineage>
        <taxon>Bacteria</taxon>
        <taxon>Bacillati</taxon>
        <taxon>Bacillota</taxon>
        <taxon>Bacilli</taxon>
        <taxon>Lactobacillales</taxon>
        <taxon>Enterococcaceae</taxon>
        <taxon>Vagococcus</taxon>
    </lineage>
</organism>
<dbReference type="RefSeq" id="WP_209527232.1">
    <property type="nucleotide sequence ID" value="NZ_JAEEGA010000005.1"/>
</dbReference>
<name>A0A940PEB4_9ENTE</name>
<dbReference type="NCBIfam" id="TIGR02126">
    <property type="entry name" value="phgtail_TP901_1"/>
    <property type="match status" value="1"/>
</dbReference>
<dbReference type="PRINTS" id="PR01998">
    <property type="entry name" value="MTP2STAPHYLO"/>
</dbReference>
<dbReference type="EMBL" id="JAEEGA010000005">
    <property type="protein sequence ID" value="MBP1041258.1"/>
    <property type="molecule type" value="Genomic_DNA"/>
</dbReference>
<dbReference type="InterPro" id="IPR011855">
    <property type="entry name" value="Phgtail_TP901_1"/>
</dbReference>
<protein>
    <submittedName>
        <fullName evidence="1">Phage major tail protein, TP901-1 family</fullName>
    </submittedName>
</protein>
<gene>
    <name evidence="1" type="ORF">I6N95_09590</name>
</gene>
<dbReference type="InterPro" id="IPR022345">
    <property type="entry name" value="Phage_69_Orf23_MTP"/>
</dbReference>
<sequence length="168" mass="18311">MEAKKGIDVILLYRLLKKETAQGAWKLAFQTEHEIGLSREASSAPTKDGAVQSIAQLEYEFSATSIVAKGDAHVKEMRQALIDGELIEIWEIDKSEKGTVAANQDKFAATYYQGFVTSFSQTANSEDGVELSLEFAINGTGQDGFASLSEDQAEVVQYVFKDTTTADA</sequence>
<dbReference type="PRINTS" id="PR01997">
    <property type="entry name" value="MTP2FAMILY"/>
</dbReference>
<evidence type="ECO:0000313" key="2">
    <source>
        <dbReference type="Proteomes" id="UP000674938"/>
    </source>
</evidence>
<evidence type="ECO:0000313" key="1">
    <source>
        <dbReference type="EMBL" id="MBP1041258.1"/>
    </source>
</evidence>
<comment type="caution">
    <text evidence="1">The sequence shown here is derived from an EMBL/GenBank/DDBJ whole genome shotgun (WGS) entry which is preliminary data.</text>
</comment>
<proteinExistence type="predicted"/>
<accession>A0A940PEB4</accession>
<dbReference type="Proteomes" id="UP000674938">
    <property type="component" value="Unassembled WGS sequence"/>
</dbReference>
<reference evidence="1" key="1">
    <citation type="submission" date="2020-12" db="EMBL/GenBank/DDBJ databases">
        <title>Vagococcus allomyrinae sp. nov. and Enterococcus lavae sp. nov., isolated from the larvae of Allomyrina dichotoma.</title>
        <authorList>
            <person name="Lee S.D."/>
        </authorList>
    </citation>
    <scope>NUCLEOTIDE SEQUENCE</scope>
    <source>
        <strain evidence="1">BWB3-3</strain>
    </source>
</reference>